<dbReference type="PANTHER" id="PTHR13190:SF1">
    <property type="entry name" value="AUTOPHAGY-RELATED 2, ISOFORM A"/>
    <property type="match status" value="1"/>
</dbReference>
<dbReference type="RefSeq" id="XP_034012254.1">
    <property type="nucleotide sequence ID" value="XM_034155675.1"/>
</dbReference>
<feature type="compositionally biased region" description="Polar residues" evidence="13">
    <location>
        <begin position="283"/>
        <end position="303"/>
    </location>
</feature>
<comment type="catalytic activity">
    <reaction evidence="10">
        <text>a 1,2-diacyl-sn-glycero-3-phospho-L-serine(in) = a 1,2-diacyl-sn-glycero-3-phospho-L-serine(out)</text>
        <dbReference type="Rhea" id="RHEA:38663"/>
        <dbReference type="ChEBI" id="CHEBI:57262"/>
    </reaction>
</comment>
<evidence type="ECO:0000256" key="13">
    <source>
        <dbReference type="SAM" id="MobiDB-lite"/>
    </source>
</evidence>
<comment type="catalytic activity">
    <reaction evidence="12">
        <text>a 1,2-diacyl-sn-glycero-3-phosphocholine(in) = a 1,2-diacyl-sn-glycero-3-phosphocholine(out)</text>
        <dbReference type="Rhea" id="RHEA:38571"/>
        <dbReference type="ChEBI" id="CHEBI:57643"/>
    </reaction>
</comment>
<keyword evidence="9" id="KW-0472">Membrane</keyword>
<comment type="caution">
    <text evidence="14">The sequence shown here is derived from an EMBL/GenBank/DDBJ whole genome shotgun (WGS) entry which is preliminary data.</text>
</comment>
<organism evidence="14 15">
    <name type="scientific">Diutina rugosa</name>
    <name type="common">Yeast</name>
    <name type="synonym">Candida rugosa</name>
    <dbReference type="NCBI Taxonomy" id="5481"/>
    <lineage>
        <taxon>Eukaryota</taxon>
        <taxon>Fungi</taxon>
        <taxon>Dikarya</taxon>
        <taxon>Ascomycota</taxon>
        <taxon>Saccharomycotina</taxon>
        <taxon>Pichiomycetes</taxon>
        <taxon>Debaryomycetaceae</taxon>
        <taxon>Diutina</taxon>
    </lineage>
</organism>
<comment type="catalytic activity">
    <reaction evidence="11">
        <text>a 1,2-diacyl-sn-glycero-3-phosphoethanolamine(in) = a 1,2-diacyl-sn-glycero-3-phosphoethanolamine(out)</text>
        <dbReference type="Rhea" id="RHEA:38895"/>
        <dbReference type="ChEBI" id="CHEBI:64612"/>
    </reaction>
</comment>
<dbReference type="GeneID" id="54781617"/>
<feature type="region of interest" description="Disordered" evidence="13">
    <location>
        <begin position="282"/>
        <end position="303"/>
    </location>
</feature>
<gene>
    <name evidence="14" type="ORF">DIURU_002966</name>
</gene>
<dbReference type="GO" id="GO:0061723">
    <property type="term" value="P:glycophagy"/>
    <property type="evidence" value="ECO:0007669"/>
    <property type="project" value="TreeGrafter"/>
</dbReference>
<dbReference type="GO" id="GO:0034727">
    <property type="term" value="P:piecemeal microautophagy of the nucleus"/>
    <property type="evidence" value="ECO:0007669"/>
    <property type="project" value="TreeGrafter"/>
</dbReference>
<proteinExistence type="inferred from homology"/>
<dbReference type="GO" id="GO:0043495">
    <property type="term" value="F:protein-membrane adaptor activity"/>
    <property type="evidence" value="ECO:0007669"/>
    <property type="project" value="TreeGrafter"/>
</dbReference>
<comment type="similarity">
    <text evidence="3">Belongs to the ATG2 family.</text>
</comment>
<keyword evidence="15" id="KW-1185">Reference proteome</keyword>
<evidence type="ECO:0000256" key="10">
    <source>
        <dbReference type="ARBA" id="ARBA00024479"/>
    </source>
</evidence>
<dbReference type="OrthoDB" id="18982at2759"/>
<dbReference type="GO" id="GO:0061709">
    <property type="term" value="P:reticulophagy"/>
    <property type="evidence" value="ECO:0007669"/>
    <property type="project" value="TreeGrafter"/>
</dbReference>
<feature type="region of interest" description="Disordered" evidence="13">
    <location>
        <begin position="1009"/>
        <end position="1033"/>
    </location>
</feature>
<reference evidence="14 15" key="1">
    <citation type="submission" date="2019-07" db="EMBL/GenBank/DDBJ databases">
        <title>Genome assembly of two rare yeast pathogens: Diutina rugosa and Trichomonascus ciferrii.</title>
        <authorList>
            <person name="Mixao V."/>
            <person name="Saus E."/>
            <person name="Hansen A."/>
            <person name="Lass-Flor C."/>
            <person name="Gabaldon T."/>
        </authorList>
    </citation>
    <scope>NUCLEOTIDE SEQUENCE [LARGE SCALE GENOMIC DNA]</scope>
    <source>
        <strain evidence="14 15">CBS 613</strain>
    </source>
</reference>
<protein>
    <recommendedName>
        <fullName evidence="4">Autophagy-related protein 2</fullName>
    </recommendedName>
</protein>
<keyword evidence="6" id="KW-0256">Endoplasmic reticulum</keyword>
<name>A0A642UN72_DIURU</name>
<evidence type="ECO:0000256" key="7">
    <source>
        <dbReference type="ARBA" id="ARBA00023006"/>
    </source>
</evidence>
<evidence type="ECO:0000256" key="1">
    <source>
        <dbReference type="ARBA" id="ARBA00004406"/>
    </source>
</evidence>
<dbReference type="GO" id="GO:0061908">
    <property type="term" value="C:phagophore"/>
    <property type="evidence" value="ECO:0007669"/>
    <property type="project" value="TreeGrafter"/>
</dbReference>
<evidence type="ECO:0000256" key="8">
    <source>
        <dbReference type="ARBA" id="ARBA00023055"/>
    </source>
</evidence>
<dbReference type="GO" id="GO:0005789">
    <property type="term" value="C:endoplasmic reticulum membrane"/>
    <property type="evidence" value="ECO:0007669"/>
    <property type="project" value="UniProtKB-SubCell"/>
</dbReference>
<evidence type="ECO:0000256" key="5">
    <source>
        <dbReference type="ARBA" id="ARBA00022448"/>
    </source>
</evidence>
<dbReference type="Proteomes" id="UP000449547">
    <property type="component" value="Unassembled WGS sequence"/>
</dbReference>
<evidence type="ECO:0000256" key="4">
    <source>
        <dbReference type="ARBA" id="ARBA00018070"/>
    </source>
</evidence>
<evidence type="ECO:0000256" key="6">
    <source>
        <dbReference type="ARBA" id="ARBA00022824"/>
    </source>
</evidence>
<dbReference type="EMBL" id="SWFT01000092">
    <property type="protein sequence ID" value="KAA8902172.1"/>
    <property type="molecule type" value="Genomic_DNA"/>
</dbReference>
<evidence type="ECO:0000313" key="15">
    <source>
        <dbReference type="Proteomes" id="UP000449547"/>
    </source>
</evidence>
<comment type="subcellular location">
    <subcellularLocation>
        <location evidence="1">Endoplasmic reticulum membrane</location>
        <topology evidence="1">Peripheral membrane protein</topology>
    </subcellularLocation>
    <subcellularLocation>
        <location evidence="2">Preautophagosomal structure membrane</location>
        <topology evidence="2">Peripheral membrane protein</topology>
    </subcellularLocation>
</comment>
<evidence type="ECO:0000256" key="11">
    <source>
        <dbReference type="ARBA" id="ARBA00024615"/>
    </source>
</evidence>
<dbReference type="GO" id="GO:0006869">
    <property type="term" value="P:lipid transport"/>
    <property type="evidence" value="ECO:0007669"/>
    <property type="project" value="UniProtKB-KW"/>
</dbReference>
<accession>A0A642UN72</accession>
<dbReference type="VEuPathDB" id="FungiDB:DIURU_002966"/>
<dbReference type="InterPro" id="IPR026849">
    <property type="entry name" value="ATG2"/>
</dbReference>
<keyword evidence="7" id="KW-0072">Autophagy</keyword>
<dbReference type="GO" id="GO:0000045">
    <property type="term" value="P:autophagosome assembly"/>
    <property type="evidence" value="ECO:0007669"/>
    <property type="project" value="TreeGrafter"/>
</dbReference>
<evidence type="ECO:0000256" key="2">
    <source>
        <dbReference type="ARBA" id="ARBA00004623"/>
    </source>
</evidence>
<evidence type="ECO:0000313" key="14">
    <source>
        <dbReference type="EMBL" id="KAA8902172.1"/>
    </source>
</evidence>
<evidence type="ECO:0000256" key="9">
    <source>
        <dbReference type="ARBA" id="ARBA00023136"/>
    </source>
</evidence>
<sequence>MNLLIMFSDFCRHRYLSDRHSFVRTTDRATFPTSTIDTASNMVGGWLPNLQKRMLLYVLQQLALFSDIDMPNLTQVSLNGIVLNQITVDADKVMARFAKQSVFHLRSGIVGEFSVKPVGAGISIDASNVDLVVAISLGELPKNPEELEASIAESISEMLAQSSAELVRVLEDESDSDIDENAQPQGALGGVVARAVEMALARLQIDIKDLRCKLVFSADIDDVIATVSRVSYSTTDSVKHIEVEGVKILSEITQSSSSPSSSVSSSESDPSMMHSTMFMSAVSAPTSGSPHATSLGTASASYPHTSASKTPTIEVSRIKFEIPPLVPASIEIDDVRLCLSQVCTSMTQFCTAYTHHLKFRELKRKRDINQRAYEYPPRHAQYVVDDTTKDDSPPLFEVGSLKIASAVVSSNSPDPLELRFTNVYIKQRQDVMYGGIETVDMGIAGANWEPVFSFDQDSERRKADVRFESSAQSGATTYIAKPARLTLTADVVKQLMSVLQSTVSVTRALTQLNLAMERDSHQCELEEEPLRFVFQSAEIFVTFGNAGPLLQLAPIHYNSAKNQLRMASAQVSLAGTTVLSLGPLTLDTAVREFVGDRKRKYHTDLSVVIDQIDANIDYGALEVFYELLSWFKVDDVSSPSTTSSSNAPTHSRFAPKSTTADWRLVVKSIKGEVRAIPSFETIKGKSMAWLIYSLKGEIIAQVNTIDVRRFSDNDEEYEVLLSRLWPQKSEVMFTAIQRANRIDISISGALASYHTYWLTLNSTERSQKREQDSSITEDSNATIKQSESESKFRINAVDCALGLHPGRIASHAYIHWEKAVIDMMVGANSYTKGSVNSIGVWVIDDLIHAPKELISFEKSRYLRLLNITMLHFAVTHPPQGLDMKINVDKVTSECCADSWQVMISLFGDLSVPTTFTDNQLTRVELEQPINLWDDLETLEPNDQSEVTDLDEDMSMSMSLVNIQENYVPVTSHTPLPPSFRLHVNISEIKLYLYDGYDWSDTRQSIKQRVKKMEQQKTRRSEPPEATTKKKEDSPIVDTLFSSIHMTMSDPEEFTQTVNSQIHGSKDPDDNLVHVGISDHYEGLELHRSKTHKVQVVAKGVEVIVELYEDTPQRPTASKLEVLVDDVSVYDNLNTSSWTKAVGYLHSRGLRELGTHLVRVQMTTVRADPRLEGSAEGFLSVSVLPLRLHLDQDTVSFASRFFTFANPKFDLPDAQVFFSKVFISALDLKVDYKPKPSSSGLTNPESLLGMFVVDGSKIKLQPVTVYGVALDRVGEALAMRGWLPQLQRNYQAIFGLLLGVGPVKSLVNIGGGFKDLVVVPYMAYSKDQSLLSGLRRGATKFARRTGGELFSLGAKLAVGTQNLLIQAETQFQLSDIPGEDEDLMYFSTQTPIVEPPKSEVTEEDMGFFDVSEVLSPKSSIMASSQVLSQRYKSNNRQVPTKQYSYDELDDIYDPDDLMHKSLVLLGPVEAKGVNAAGKKVSLYSNQPETVEEGIHAAYKALGTNLSATKRVLLRLKGDLGESETMQEALITVIRSSPLVLIRPIIGTTEAVGKTLMGLGNAIDPDRVKEAREKYDNPQ</sequence>
<evidence type="ECO:0000256" key="3">
    <source>
        <dbReference type="ARBA" id="ARBA00009714"/>
    </source>
</evidence>
<dbReference type="GO" id="GO:0000422">
    <property type="term" value="P:autophagy of mitochondrion"/>
    <property type="evidence" value="ECO:0007669"/>
    <property type="project" value="TreeGrafter"/>
</dbReference>
<keyword evidence="8" id="KW-0445">Lipid transport</keyword>
<feature type="compositionally biased region" description="Basic and acidic residues" evidence="13">
    <location>
        <begin position="1010"/>
        <end position="1033"/>
    </location>
</feature>
<dbReference type="GO" id="GO:0032266">
    <property type="term" value="F:phosphatidylinositol-3-phosphate binding"/>
    <property type="evidence" value="ECO:0007669"/>
    <property type="project" value="TreeGrafter"/>
</dbReference>
<dbReference type="GO" id="GO:0034045">
    <property type="term" value="C:phagophore assembly site membrane"/>
    <property type="evidence" value="ECO:0007669"/>
    <property type="project" value="UniProtKB-SubCell"/>
</dbReference>
<keyword evidence="5" id="KW-0813">Transport</keyword>
<evidence type="ECO:0000256" key="12">
    <source>
        <dbReference type="ARBA" id="ARBA00024631"/>
    </source>
</evidence>
<dbReference type="OMA" id="YDWKYTR"/>
<dbReference type="Pfam" id="PF13329">
    <property type="entry name" value="ATG2_CAD"/>
    <property type="match status" value="2"/>
</dbReference>
<dbReference type="PANTHER" id="PTHR13190">
    <property type="entry name" value="AUTOPHAGY-RELATED 2, ISOFORM A"/>
    <property type="match status" value="1"/>
</dbReference>